<dbReference type="Proteomes" id="UP000027866">
    <property type="component" value="Unassembled WGS sequence"/>
</dbReference>
<comment type="caution">
    <text evidence="2">The sequence shown here is derived from an EMBL/GenBank/DDBJ whole genome shotgun (WGS) entry which is preliminary data.</text>
</comment>
<gene>
    <name evidence="2" type="ORF">EH32_15470</name>
</gene>
<evidence type="ECO:0000313" key="2">
    <source>
        <dbReference type="EMBL" id="KEO92655.1"/>
    </source>
</evidence>
<evidence type="ECO:0008006" key="4">
    <source>
        <dbReference type="Google" id="ProtNLM"/>
    </source>
</evidence>
<dbReference type="PATRIC" id="fig|39960.10.peg.1272"/>
<evidence type="ECO:0000313" key="3">
    <source>
        <dbReference type="Proteomes" id="UP000027866"/>
    </source>
</evidence>
<keyword evidence="3" id="KW-1185">Reference proteome</keyword>
<reference evidence="2 3" key="1">
    <citation type="submission" date="2014-04" db="EMBL/GenBank/DDBJ databases">
        <title>A comprehensive comparison of genomes of Erythrobacter spp. Strains.</title>
        <authorList>
            <person name="Zheng Q."/>
        </authorList>
    </citation>
    <scope>NUCLEOTIDE SEQUENCE [LARGE SCALE GENOMIC DNA]</scope>
    <source>
        <strain evidence="2 3">DSM 8509</strain>
    </source>
</reference>
<feature type="chain" id="PRO_5001698923" description="Lipoprotein" evidence="1">
    <location>
        <begin position="27"/>
        <end position="113"/>
    </location>
</feature>
<evidence type="ECO:0000256" key="1">
    <source>
        <dbReference type="SAM" id="SignalP"/>
    </source>
</evidence>
<sequence>MKNAVPAPAALASLAALALLSGCDVASEIAGDAIAGELRAQYIEQCQGVAESAGIAAERVNAACECSADDFAADLAEDGELRIDQGRIEQVLRTCVQEQPGTAPQDPAENNNG</sequence>
<protein>
    <recommendedName>
        <fullName evidence="4">Lipoprotein</fullName>
    </recommendedName>
</protein>
<dbReference type="RefSeq" id="WP_034904971.1">
    <property type="nucleotide sequence ID" value="NZ_CP017057.1"/>
</dbReference>
<accession>A0A074MIQ3</accession>
<dbReference type="KEGG" id="elq:Ga0102493_112182"/>
<feature type="signal peptide" evidence="1">
    <location>
        <begin position="1"/>
        <end position="26"/>
    </location>
</feature>
<dbReference type="EMBL" id="JMIX01000009">
    <property type="protein sequence ID" value="KEO92655.1"/>
    <property type="molecule type" value="Genomic_DNA"/>
</dbReference>
<dbReference type="PROSITE" id="PS51257">
    <property type="entry name" value="PROKAR_LIPOPROTEIN"/>
    <property type="match status" value="1"/>
</dbReference>
<dbReference type="OrthoDB" id="7410579at2"/>
<keyword evidence="1" id="KW-0732">Signal</keyword>
<name>A0A074MIQ3_9SPHN</name>
<dbReference type="AlphaFoldDB" id="A0A074MIQ3"/>
<proteinExistence type="predicted"/>
<organism evidence="2 3">
    <name type="scientific">Erythrobacter litoralis</name>
    <dbReference type="NCBI Taxonomy" id="39960"/>
    <lineage>
        <taxon>Bacteria</taxon>
        <taxon>Pseudomonadati</taxon>
        <taxon>Pseudomonadota</taxon>
        <taxon>Alphaproteobacteria</taxon>
        <taxon>Sphingomonadales</taxon>
        <taxon>Erythrobacteraceae</taxon>
        <taxon>Erythrobacter/Porphyrobacter group</taxon>
        <taxon>Erythrobacter</taxon>
    </lineage>
</organism>